<accession>F9W6U6</accession>
<evidence type="ECO:0000256" key="6">
    <source>
        <dbReference type="ARBA" id="ARBA00023136"/>
    </source>
</evidence>
<keyword evidence="8" id="KW-0449">Lipoprotein</keyword>
<protein>
    <submittedName>
        <fullName evidence="12">Variant surface glycoprotein</fullName>
    </submittedName>
</protein>
<evidence type="ECO:0000313" key="13">
    <source>
        <dbReference type="Proteomes" id="UP000000702"/>
    </source>
</evidence>
<comment type="function">
    <text evidence="1">VSG forms a coat on the surface of the parasite. The trypanosome evades the immune response of the host by expressing a series of antigenically distinct VSGs from an estimated 1000 VSG genes.</text>
</comment>
<gene>
    <name evidence="12" type="ORF">TCIL3000_0_37410</name>
</gene>
<dbReference type="Pfam" id="PF13206">
    <property type="entry name" value="VSG_B"/>
    <property type="match status" value="1"/>
</dbReference>
<keyword evidence="7" id="KW-0325">Glycoprotein</keyword>
<dbReference type="EMBL" id="CAEQ01000938">
    <property type="protein sequence ID" value="CCD12903.1"/>
    <property type="molecule type" value="Genomic_DNA"/>
</dbReference>
<feature type="chain" id="PRO_5003388739" evidence="10">
    <location>
        <begin position="23"/>
        <end position="338"/>
    </location>
</feature>
<organism evidence="12 13">
    <name type="scientific">Trypanosoma congolense (strain IL3000)</name>
    <dbReference type="NCBI Taxonomy" id="1068625"/>
    <lineage>
        <taxon>Eukaryota</taxon>
        <taxon>Discoba</taxon>
        <taxon>Euglenozoa</taxon>
        <taxon>Kinetoplastea</taxon>
        <taxon>Metakinetoplastina</taxon>
        <taxon>Trypanosomatida</taxon>
        <taxon>Trypanosomatidae</taxon>
        <taxon>Trypanosoma</taxon>
        <taxon>Nannomonas</taxon>
    </lineage>
</organism>
<keyword evidence="3" id="KW-1003">Cell membrane</keyword>
<keyword evidence="5 10" id="KW-0732">Signal</keyword>
<feature type="domain" description="Trypanosome variant surface glycoprotein B-type N-terminal" evidence="11">
    <location>
        <begin position="54"/>
        <end position="268"/>
    </location>
</feature>
<evidence type="ECO:0000256" key="8">
    <source>
        <dbReference type="ARBA" id="ARBA00023288"/>
    </source>
</evidence>
<feature type="compositionally biased region" description="Basic and acidic residues" evidence="9">
    <location>
        <begin position="255"/>
        <end position="267"/>
    </location>
</feature>
<dbReference type="AlphaFoldDB" id="F9W6U6"/>
<evidence type="ECO:0000256" key="2">
    <source>
        <dbReference type="ARBA" id="ARBA00004609"/>
    </source>
</evidence>
<comment type="caution">
    <text evidence="12">The sequence shown here is derived from an EMBL/GenBank/DDBJ whole genome shotgun (WGS) entry which is preliminary data.</text>
</comment>
<name>F9W6U6_TRYCI</name>
<reference evidence="13" key="1">
    <citation type="submission" date="2011-07" db="EMBL/GenBank/DDBJ databases">
        <title>Divergent evolution of antigenic variation in African trypanosomes.</title>
        <authorList>
            <person name="Jackson A.P."/>
            <person name="Berry A."/>
            <person name="Allison H.C."/>
            <person name="Burton P."/>
            <person name="Anderson J."/>
            <person name="Aslett M."/>
            <person name="Brown R."/>
            <person name="Corton N."/>
            <person name="Harris D."/>
            <person name="Hauser H."/>
            <person name="Gamble J."/>
            <person name="Gilderthorp R."/>
            <person name="McQuillan J."/>
            <person name="Quail M.A."/>
            <person name="Sanders M."/>
            <person name="Van Tonder A."/>
            <person name="Ginger M.L."/>
            <person name="Donelson J.E."/>
            <person name="Field M.C."/>
            <person name="Barry J.D."/>
            <person name="Berriman M."/>
            <person name="Hertz-Fowler C."/>
        </authorList>
    </citation>
    <scope>NUCLEOTIDE SEQUENCE [LARGE SCALE GENOMIC DNA]</scope>
    <source>
        <strain evidence="13">IL3000</strain>
    </source>
</reference>
<feature type="signal peptide" evidence="10">
    <location>
        <begin position="1"/>
        <end position="22"/>
    </location>
</feature>
<keyword evidence="13" id="KW-1185">Reference proteome</keyword>
<feature type="region of interest" description="Disordered" evidence="9">
    <location>
        <begin position="255"/>
        <end position="306"/>
    </location>
</feature>
<dbReference type="GO" id="GO:0005886">
    <property type="term" value="C:plasma membrane"/>
    <property type="evidence" value="ECO:0007669"/>
    <property type="project" value="UniProtKB-SubCell"/>
</dbReference>
<evidence type="ECO:0000256" key="9">
    <source>
        <dbReference type="SAM" id="MobiDB-lite"/>
    </source>
</evidence>
<evidence type="ECO:0000259" key="11">
    <source>
        <dbReference type="Pfam" id="PF13206"/>
    </source>
</evidence>
<keyword evidence="4" id="KW-0336">GPI-anchor</keyword>
<evidence type="ECO:0000313" key="12">
    <source>
        <dbReference type="EMBL" id="CCD12903.1"/>
    </source>
</evidence>
<evidence type="ECO:0000256" key="3">
    <source>
        <dbReference type="ARBA" id="ARBA00022475"/>
    </source>
</evidence>
<dbReference type="VEuPathDB" id="TriTrypDB:TcIL3000_0_37410"/>
<comment type="subcellular location">
    <subcellularLocation>
        <location evidence="2">Cell membrane</location>
        <topology evidence="2">Lipid-anchor</topology>
        <topology evidence="2">GPI-anchor</topology>
    </subcellularLocation>
</comment>
<evidence type="ECO:0000256" key="7">
    <source>
        <dbReference type="ARBA" id="ARBA00023180"/>
    </source>
</evidence>
<dbReference type="InterPro" id="IPR025932">
    <property type="entry name" value="Trypano_VSG_B_N_dom"/>
</dbReference>
<reference evidence="12 13" key="2">
    <citation type="journal article" date="2012" name="Proc. Natl. Acad. Sci. U.S.A.">
        <title>Antigenic diversity is generated by distinct evolutionary mechanisms in African trypanosome species.</title>
        <authorList>
            <person name="Jackson A.P."/>
            <person name="Berry A."/>
            <person name="Aslett M."/>
            <person name="Allison H.C."/>
            <person name="Burton P."/>
            <person name="Vavrova-Anderson J."/>
            <person name="Brown R."/>
            <person name="Browne H."/>
            <person name="Corton N."/>
            <person name="Hauser H."/>
            <person name="Gamble J."/>
            <person name="Gilderthorp R."/>
            <person name="Marcello L."/>
            <person name="McQuillan J."/>
            <person name="Otto T.D."/>
            <person name="Quail M.A."/>
            <person name="Sanders M.J."/>
            <person name="van Tonder A."/>
            <person name="Ginger M.L."/>
            <person name="Field M.C."/>
            <person name="Barry J.D."/>
            <person name="Hertz-Fowler C."/>
            <person name="Berriman M."/>
        </authorList>
    </citation>
    <scope>NUCLEOTIDE SEQUENCE [LARGE SCALE GENOMIC DNA]</scope>
    <source>
        <strain evidence="12 13">IL3000</strain>
    </source>
</reference>
<feature type="compositionally biased region" description="Polar residues" evidence="9">
    <location>
        <begin position="268"/>
        <end position="298"/>
    </location>
</feature>
<dbReference type="GO" id="GO:0098552">
    <property type="term" value="C:side of membrane"/>
    <property type="evidence" value="ECO:0007669"/>
    <property type="project" value="UniProtKB-KW"/>
</dbReference>
<keyword evidence="6" id="KW-0472">Membrane</keyword>
<evidence type="ECO:0000256" key="5">
    <source>
        <dbReference type="ARBA" id="ARBA00022729"/>
    </source>
</evidence>
<sequence length="338" mass="38030">MVGMMLKYWMVIFFEVIVVGFADVGSTNHNGDAHRALCDVLKAAVSELEDVKDSESPMKDALRKTIFGDISAAQTASRLEMPGEYTKPEKNDKENTRKMWCGTCGSGAQKHYPGESATHDLLCLCTPGQHGWPMKSFHGETICGQSHHTLGNGVSNKWWYTAWSDHDQEREHLNKTWSDIVVTCLHTDDRIDLDTALRTFMETITKNKEHRLGEGGFDCDGKTGVGVCVFYPPGCTRKTWWHELEKAIPKHKEWEAKQKSATEKEMKLSSSQGRQTAQQKNTQSRQPTPTSVSQSPQAEESDGPPRAEQVISNINATIEEDSSTIIYPFWLLLVFLYN</sequence>
<proteinExistence type="predicted"/>
<dbReference type="Proteomes" id="UP000000702">
    <property type="component" value="Unassembled WGS sequence"/>
</dbReference>
<evidence type="ECO:0000256" key="10">
    <source>
        <dbReference type="SAM" id="SignalP"/>
    </source>
</evidence>
<evidence type="ECO:0000256" key="1">
    <source>
        <dbReference type="ARBA" id="ARBA00002523"/>
    </source>
</evidence>
<evidence type="ECO:0000256" key="4">
    <source>
        <dbReference type="ARBA" id="ARBA00022622"/>
    </source>
</evidence>